<keyword evidence="4" id="KW-1185">Reference proteome</keyword>
<dbReference type="Pfam" id="PF09980">
    <property type="entry name" value="DUF2214"/>
    <property type="match status" value="1"/>
</dbReference>
<sequence length="254" mass="27848">MLTVRWLLAAVHLLGFGFAFASIAARNRALKRVAGSRQAADLSDVFKADAIWGVSALVLIMTGIVRAFGGFEKGGDYYLHAPLFHLKMGALALILVLELVPMTGLIRWRMTARRGMLPELARARAYARIGHVQAMLVAVIVLAAAGMARGIVPRVPPSRRPPHRACRRRARSWFSRPPPASRLRALSPVTRHSSRRSAGPRARARSRAATDRATCIAHARSARRRRVPSPAPAAARVPRSRSRRCSCRRPGAAR</sequence>
<evidence type="ECO:0000256" key="1">
    <source>
        <dbReference type="SAM" id="MobiDB-lite"/>
    </source>
</evidence>
<keyword evidence="2" id="KW-0812">Transmembrane</keyword>
<organism evidence="3 4">
    <name type="scientific">Burkholderia mallei (strain ATCC 23344)</name>
    <dbReference type="NCBI Taxonomy" id="243160"/>
    <lineage>
        <taxon>Bacteria</taxon>
        <taxon>Pseudomonadati</taxon>
        <taxon>Pseudomonadota</taxon>
        <taxon>Betaproteobacteria</taxon>
        <taxon>Burkholderiales</taxon>
        <taxon>Burkholderiaceae</taxon>
        <taxon>Burkholderia</taxon>
        <taxon>pseudomallei group</taxon>
    </lineage>
</organism>
<dbReference type="AlphaFoldDB" id="A0A0H2WL74"/>
<evidence type="ECO:0000313" key="4">
    <source>
        <dbReference type="Proteomes" id="UP000006693"/>
    </source>
</evidence>
<dbReference type="InterPro" id="IPR018706">
    <property type="entry name" value="DUF2214_membrane"/>
</dbReference>
<gene>
    <name evidence="3" type="ordered locus">BMA0570</name>
</gene>
<dbReference type="HOGENOM" id="CLU_1092718_0_0_4"/>
<accession>A0A0H2WL74</accession>
<feature type="transmembrane region" description="Helical" evidence="2">
    <location>
        <begin position="6"/>
        <end position="25"/>
    </location>
</feature>
<keyword evidence="2" id="KW-0472">Membrane</keyword>
<feature type="region of interest" description="Disordered" evidence="1">
    <location>
        <begin position="155"/>
        <end position="254"/>
    </location>
</feature>
<dbReference type="KEGG" id="bma:BMA0570"/>
<protein>
    <recommendedName>
        <fullName evidence="5">DUF2214 family protein</fullName>
    </recommendedName>
</protein>
<reference evidence="3 4" key="1">
    <citation type="journal article" date="2004" name="Proc. Natl. Acad. Sci. U.S.A.">
        <title>Structural flexibility in the Burkholderia mallei genome.</title>
        <authorList>
            <person name="Nierman W.C."/>
            <person name="DeShazer D."/>
            <person name="Kim H.S."/>
            <person name="Tettelin H."/>
            <person name="Nelson K.E."/>
            <person name="Feldblyum T."/>
            <person name="Ulrich R.L."/>
            <person name="Ronning C.M."/>
            <person name="Brinkac L.M."/>
            <person name="Daugherty S.C."/>
            <person name="Davidsen T.D."/>
            <person name="Deboy R.T."/>
            <person name="Dimitrov G."/>
            <person name="Dodson R.J."/>
            <person name="Durkin A.S."/>
            <person name="Gwinn M.L."/>
            <person name="Haft D.H."/>
            <person name="Khouri H."/>
            <person name="Kolonay J.F."/>
            <person name="Madupu R."/>
            <person name="Mohammoud Y."/>
            <person name="Nelson W.C."/>
            <person name="Radune D."/>
            <person name="Romero C.M."/>
            <person name="Sarria S."/>
            <person name="Selengut J."/>
            <person name="Shamblin C."/>
            <person name="Sullivan S.A."/>
            <person name="White O."/>
            <person name="Yu Y."/>
            <person name="Zafar N."/>
            <person name="Zhou L."/>
            <person name="Fraser C.M."/>
        </authorList>
    </citation>
    <scope>NUCLEOTIDE SEQUENCE [LARGE SCALE GENOMIC DNA]</scope>
    <source>
        <strain evidence="3 4">ATCC 23344</strain>
    </source>
</reference>
<dbReference type="Proteomes" id="UP000006693">
    <property type="component" value="Chromosome 1"/>
</dbReference>
<proteinExistence type="predicted"/>
<feature type="compositionally biased region" description="Basic residues" evidence="1">
    <location>
        <begin position="160"/>
        <end position="171"/>
    </location>
</feature>
<evidence type="ECO:0008006" key="5">
    <source>
        <dbReference type="Google" id="ProtNLM"/>
    </source>
</evidence>
<feature type="transmembrane region" description="Helical" evidence="2">
    <location>
        <begin position="88"/>
        <end position="108"/>
    </location>
</feature>
<feature type="transmembrane region" description="Helical" evidence="2">
    <location>
        <begin position="129"/>
        <end position="152"/>
    </location>
</feature>
<dbReference type="EMBL" id="CP000010">
    <property type="protein sequence ID" value="AAU50076.1"/>
    <property type="molecule type" value="Genomic_DNA"/>
</dbReference>
<evidence type="ECO:0000313" key="3">
    <source>
        <dbReference type="EMBL" id="AAU50076.1"/>
    </source>
</evidence>
<feature type="compositionally biased region" description="Basic residues" evidence="1">
    <location>
        <begin position="238"/>
        <end position="247"/>
    </location>
</feature>
<keyword evidence="2" id="KW-1133">Transmembrane helix</keyword>
<name>A0A0H2WL74_BURMA</name>
<evidence type="ECO:0000256" key="2">
    <source>
        <dbReference type="SAM" id="Phobius"/>
    </source>
</evidence>
<feature type="transmembrane region" description="Helical" evidence="2">
    <location>
        <begin position="46"/>
        <end position="68"/>
    </location>
</feature>
<dbReference type="eggNOG" id="COG3556">
    <property type="taxonomic scope" value="Bacteria"/>
</dbReference>